<dbReference type="EMBL" id="SDGV01000033">
    <property type="protein sequence ID" value="THB60216.1"/>
    <property type="molecule type" value="Genomic_DNA"/>
</dbReference>
<gene>
    <name evidence="7" type="ORF">ESZ54_11740</name>
</gene>
<dbReference type="Proteomes" id="UP000310506">
    <property type="component" value="Unassembled WGS sequence"/>
</dbReference>
<evidence type="ECO:0000256" key="1">
    <source>
        <dbReference type="ARBA" id="ARBA00005854"/>
    </source>
</evidence>
<feature type="domain" description="D-isomer specific 2-hydroxyacid dehydrogenase NAD-binding" evidence="6">
    <location>
        <begin position="114"/>
        <end position="292"/>
    </location>
</feature>
<dbReference type="GO" id="GO:0016616">
    <property type="term" value="F:oxidoreductase activity, acting on the CH-OH group of donors, NAD or NADP as acceptor"/>
    <property type="evidence" value="ECO:0007669"/>
    <property type="project" value="InterPro"/>
</dbReference>
<dbReference type="Gene3D" id="3.40.50.720">
    <property type="entry name" value="NAD(P)-binding Rossmann-like Domain"/>
    <property type="match status" value="2"/>
</dbReference>
<accession>A0A4S3B484</accession>
<name>A0A4S3B484_9ENTE</name>
<keyword evidence="3" id="KW-0520">NAD</keyword>
<organism evidence="7 8">
    <name type="scientific">Vagococcus silagei</name>
    <dbReference type="NCBI Taxonomy" id="2508885"/>
    <lineage>
        <taxon>Bacteria</taxon>
        <taxon>Bacillati</taxon>
        <taxon>Bacillota</taxon>
        <taxon>Bacilli</taxon>
        <taxon>Lactobacillales</taxon>
        <taxon>Enterococcaceae</taxon>
        <taxon>Vagococcus</taxon>
    </lineage>
</organism>
<reference evidence="7 8" key="1">
    <citation type="submission" date="2019-01" db="EMBL/GenBank/DDBJ databases">
        <title>Vagococcus silagei sp. nov. isolated from brewer's grain.</title>
        <authorList>
            <person name="Guu J.-R."/>
        </authorList>
    </citation>
    <scope>NUCLEOTIDE SEQUENCE [LARGE SCALE GENOMIC DNA]</scope>
    <source>
        <strain evidence="7 8">2B-2</strain>
    </source>
</reference>
<evidence type="ECO:0000256" key="3">
    <source>
        <dbReference type="ARBA" id="ARBA00023027"/>
    </source>
</evidence>
<dbReference type="SUPFAM" id="SSF51735">
    <property type="entry name" value="NAD(P)-binding Rossmann-fold domains"/>
    <property type="match status" value="1"/>
</dbReference>
<evidence type="ECO:0000313" key="7">
    <source>
        <dbReference type="EMBL" id="THB60216.1"/>
    </source>
</evidence>
<sequence>MKIVIADYPDSMMPTHDYEREILIEGLGECEIVVYEYSDEKRAEFYEVISDADAILTAFTKIDAEAMDHAKNLKLISMNATGFDNVDLAEANKRGIGVCPVGEYSTIDVAEFTIMLMISLVKNVKAYIQDIDENHKWRYDVKPPNQRLEEMTLGIFGFGKIGKAVGTRAKALGMTVIACDPYVDPAIAKELGVELVSKNELLAQADVITNNMNLNESNQSFFDLALFKKMKKKPFLINMGRGASVNEDDLKVALEQGLIKGAGLDLLADETPDLANHPLVGLYNVIITPHAAFYSETSLRELQRLSTQNIVYYLTGEKDKVFKLVSDN</sequence>
<dbReference type="Pfam" id="PF00389">
    <property type="entry name" value="2-Hacid_dh"/>
    <property type="match status" value="1"/>
</dbReference>
<dbReference type="PROSITE" id="PS00065">
    <property type="entry name" value="D_2_HYDROXYACID_DH_1"/>
    <property type="match status" value="1"/>
</dbReference>
<feature type="domain" description="D-isomer specific 2-hydroxyacid dehydrogenase catalytic" evidence="5">
    <location>
        <begin position="16"/>
        <end position="318"/>
    </location>
</feature>
<evidence type="ECO:0000313" key="8">
    <source>
        <dbReference type="Proteomes" id="UP000310506"/>
    </source>
</evidence>
<keyword evidence="2 4" id="KW-0560">Oxidoreductase</keyword>
<keyword evidence="8" id="KW-1185">Reference proteome</keyword>
<dbReference type="Pfam" id="PF02826">
    <property type="entry name" value="2-Hacid_dh_C"/>
    <property type="match status" value="1"/>
</dbReference>
<dbReference type="PANTHER" id="PTHR43761:SF1">
    <property type="entry name" value="D-ISOMER SPECIFIC 2-HYDROXYACID DEHYDROGENASE CATALYTIC DOMAIN-CONTAINING PROTEIN-RELATED"/>
    <property type="match status" value="1"/>
</dbReference>
<evidence type="ECO:0000259" key="5">
    <source>
        <dbReference type="Pfam" id="PF00389"/>
    </source>
</evidence>
<protein>
    <submittedName>
        <fullName evidence="7">C-terminal binding protein</fullName>
    </submittedName>
</protein>
<evidence type="ECO:0000256" key="2">
    <source>
        <dbReference type="ARBA" id="ARBA00023002"/>
    </source>
</evidence>
<dbReference type="InterPro" id="IPR050418">
    <property type="entry name" value="D-iso_2-hydroxyacid_DH_PdxB"/>
</dbReference>
<comment type="caution">
    <text evidence="7">The sequence shown here is derived from an EMBL/GenBank/DDBJ whole genome shotgun (WGS) entry which is preliminary data.</text>
</comment>
<proteinExistence type="inferred from homology"/>
<dbReference type="InterPro" id="IPR006139">
    <property type="entry name" value="D-isomer_2_OHA_DH_cat_dom"/>
</dbReference>
<dbReference type="PANTHER" id="PTHR43761">
    <property type="entry name" value="D-ISOMER SPECIFIC 2-HYDROXYACID DEHYDROGENASE FAMILY PROTEIN (AFU_ORTHOLOGUE AFUA_1G13630)"/>
    <property type="match status" value="1"/>
</dbReference>
<dbReference type="GO" id="GO:0051287">
    <property type="term" value="F:NAD binding"/>
    <property type="evidence" value="ECO:0007669"/>
    <property type="project" value="InterPro"/>
</dbReference>
<dbReference type="SUPFAM" id="SSF52283">
    <property type="entry name" value="Formate/glycerate dehydrogenase catalytic domain-like"/>
    <property type="match status" value="1"/>
</dbReference>
<dbReference type="AlphaFoldDB" id="A0A4S3B484"/>
<comment type="similarity">
    <text evidence="1 4">Belongs to the D-isomer specific 2-hydroxyacid dehydrogenase family.</text>
</comment>
<dbReference type="InterPro" id="IPR036291">
    <property type="entry name" value="NAD(P)-bd_dom_sf"/>
</dbReference>
<dbReference type="InterPro" id="IPR029752">
    <property type="entry name" value="D-isomer_DH_CS1"/>
</dbReference>
<dbReference type="RefSeq" id="WP_136137846.1">
    <property type="nucleotide sequence ID" value="NZ_SDGV01000033.1"/>
</dbReference>
<dbReference type="InterPro" id="IPR006140">
    <property type="entry name" value="D-isomer_DH_NAD-bd"/>
</dbReference>
<evidence type="ECO:0000259" key="6">
    <source>
        <dbReference type="Pfam" id="PF02826"/>
    </source>
</evidence>
<evidence type="ECO:0000256" key="4">
    <source>
        <dbReference type="RuleBase" id="RU003719"/>
    </source>
</evidence>
<dbReference type="OrthoDB" id="9805416at2"/>